<protein>
    <submittedName>
        <fullName evidence="2">Uncharacterized protein</fullName>
    </submittedName>
</protein>
<accession>A0A316HVV7</accession>
<dbReference type="AlphaFoldDB" id="A0A316HVV7"/>
<keyword evidence="1" id="KW-0472">Membrane</keyword>
<evidence type="ECO:0000256" key="1">
    <source>
        <dbReference type="SAM" id="Phobius"/>
    </source>
</evidence>
<feature type="transmembrane region" description="Helical" evidence="1">
    <location>
        <begin position="6"/>
        <end position="30"/>
    </location>
</feature>
<name>A0A316HVV7_9PSEU</name>
<reference evidence="2 4" key="1">
    <citation type="submission" date="2018-05" db="EMBL/GenBank/DDBJ databases">
        <title>Genomic Encyclopedia of Type Strains, Phase IV (KMG-IV): sequencing the most valuable type-strain genomes for metagenomic binning, comparative biology and taxonomic classification.</title>
        <authorList>
            <person name="Goeker M."/>
        </authorList>
    </citation>
    <scope>NUCLEOTIDE SEQUENCE [LARGE SCALE GENOMIC DNA]</scope>
    <source>
        <strain evidence="3 5">DSM 45479</strain>
        <strain evidence="2 4">DSM 45480</strain>
    </source>
</reference>
<evidence type="ECO:0000313" key="3">
    <source>
        <dbReference type="EMBL" id="RAS65860.1"/>
    </source>
</evidence>
<evidence type="ECO:0000313" key="2">
    <source>
        <dbReference type="EMBL" id="PWK84816.1"/>
    </source>
</evidence>
<organism evidence="2 4">
    <name type="scientific">Lentzea atacamensis</name>
    <dbReference type="NCBI Taxonomy" id="531938"/>
    <lineage>
        <taxon>Bacteria</taxon>
        <taxon>Bacillati</taxon>
        <taxon>Actinomycetota</taxon>
        <taxon>Actinomycetes</taxon>
        <taxon>Pseudonocardiales</taxon>
        <taxon>Pseudonocardiaceae</taxon>
        <taxon>Lentzea</taxon>
    </lineage>
</organism>
<dbReference type="EMBL" id="QLTT01000004">
    <property type="protein sequence ID" value="RAS65860.1"/>
    <property type="molecule type" value="Genomic_DNA"/>
</dbReference>
<dbReference type="EMBL" id="QGHB01000007">
    <property type="protein sequence ID" value="PWK84816.1"/>
    <property type="molecule type" value="Genomic_DNA"/>
</dbReference>
<gene>
    <name evidence="3" type="ORF">C8D87_104411</name>
    <name evidence="2" type="ORF">C8D88_10723</name>
</gene>
<evidence type="ECO:0000313" key="4">
    <source>
        <dbReference type="Proteomes" id="UP000246005"/>
    </source>
</evidence>
<proteinExistence type="predicted"/>
<comment type="caution">
    <text evidence="2">The sequence shown here is derived from an EMBL/GenBank/DDBJ whole genome shotgun (WGS) entry which is preliminary data.</text>
</comment>
<keyword evidence="5" id="KW-1185">Reference proteome</keyword>
<evidence type="ECO:0000313" key="5">
    <source>
        <dbReference type="Proteomes" id="UP000248714"/>
    </source>
</evidence>
<sequence length="38" mass="4229">MLFEYLIEMILELAATILVLVSLVIACAALHPPRAPHR</sequence>
<dbReference type="Proteomes" id="UP000248714">
    <property type="component" value="Unassembled WGS sequence"/>
</dbReference>
<keyword evidence="1" id="KW-1133">Transmembrane helix</keyword>
<dbReference type="Proteomes" id="UP000246005">
    <property type="component" value="Unassembled WGS sequence"/>
</dbReference>
<keyword evidence="1" id="KW-0812">Transmembrane</keyword>